<name>A0ABW6ASX8_9BACT</name>
<dbReference type="InterPro" id="IPR055407">
    <property type="entry name" value="TraM_C"/>
</dbReference>
<keyword evidence="1" id="KW-1133">Transmembrane helix</keyword>
<feature type="domain" description="Conjugative transposon TraM C-terminal" evidence="2">
    <location>
        <begin position="229"/>
        <end position="383"/>
    </location>
</feature>
<evidence type="ECO:0000259" key="2">
    <source>
        <dbReference type="Pfam" id="PF12508"/>
    </source>
</evidence>
<sequence length="387" mass="41514">MNVTAKIIDILGLRKQPENASSVPAENPGTVSATSQRLQSIAAKNKTTLLATAAVVLIAGALFALRQVSTGLRGMHITPSDPNLYKTVKTNVGKSSMVSSMETEINNNSLSGKGPSTEVSMVAQKWNYKPVGSIPAKKLLDTSKVNATIPVALSSVTAPPTSSIVAPKERIVVRNVYPKSKRKERQAEVYDPFNTVRVGESEPSSTRTAAAPPVVTASSAIEAEEVRFIPAVVYGKQSLRTGSKARFRTTESVTFQGVYIPRNTILTAITYLGSGRIQFQVPTRVVAGQKLPVDLMCVDKDYQSGITYNYDYVDDNMRQVSSSTVNDAVNGATSYLPYSSAFGVAGAIGSSAVRGITNAVTSGKRQRSMQQVEIQDGYQVFFKSTKN</sequence>
<proteinExistence type="predicted"/>
<organism evidence="3 4">
    <name type="scientific">Spirosoma flavum</name>
    <dbReference type="NCBI Taxonomy" id="2048557"/>
    <lineage>
        <taxon>Bacteria</taxon>
        <taxon>Pseudomonadati</taxon>
        <taxon>Bacteroidota</taxon>
        <taxon>Cytophagia</taxon>
        <taxon>Cytophagales</taxon>
        <taxon>Cytophagaceae</taxon>
        <taxon>Spirosoma</taxon>
    </lineage>
</organism>
<evidence type="ECO:0000313" key="4">
    <source>
        <dbReference type="Proteomes" id="UP001597512"/>
    </source>
</evidence>
<evidence type="ECO:0000313" key="3">
    <source>
        <dbReference type="EMBL" id="MFD2937724.1"/>
    </source>
</evidence>
<keyword evidence="4" id="KW-1185">Reference proteome</keyword>
<dbReference type="EMBL" id="JBHUOM010000043">
    <property type="protein sequence ID" value="MFD2937724.1"/>
    <property type="molecule type" value="Genomic_DNA"/>
</dbReference>
<gene>
    <name evidence="3" type="primary">traM</name>
    <name evidence="3" type="ORF">ACFS25_28410</name>
</gene>
<protein>
    <submittedName>
        <fullName evidence="3">Conjugative transposon protein TraM</fullName>
    </submittedName>
</protein>
<keyword evidence="1" id="KW-0472">Membrane</keyword>
<evidence type="ECO:0000256" key="1">
    <source>
        <dbReference type="SAM" id="Phobius"/>
    </source>
</evidence>
<comment type="caution">
    <text evidence="3">The sequence shown here is derived from an EMBL/GenBank/DDBJ whole genome shotgun (WGS) entry which is preliminary data.</text>
</comment>
<reference evidence="4" key="1">
    <citation type="journal article" date="2019" name="Int. J. Syst. Evol. Microbiol.">
        <title>The Global Catalogue of Microorganisms (GCM) 10K type strain sequencing project: providing services to taxonomists for standard genome sequencing and annotation.</title>
        <authorList>
            <consortium name="The Broad Institute Genomics Platform"/>
            <consortium name="The Broad Institute Genome Sequencing Center for Infectious Disease"/>
            <person name="Wu L."/>
            <person name="Ma J."/>
        </authorList>
    </citation>
    <scope>NUCLEOTIDE SEQUENCE [LARGE SCALE GENOMIC DNA]</scope>
    <source>
        <strain evidence="4">KCTC 52490</strain>
    </source>
</reference>
<accession>A0ABW6ASX8</accession>
<dbReference type="RefSeq" id="WP_381508079.1">
    <property type="nucleotide sequence ID" value="NZ_JBHUOM010000043.1"/>
</dbReference>
<dbReference type="Proteomes" id="UP001597512">
    <property type="component" value="Unassembled WGS sequence"/>
</dbReference>
<dbReference type="Pfam" id="PF12508">
    <property type="entry name" value="Transposon_TraM"/>
    <property type="match status" value="1"/>
</dbReference>
<keyword evidence="1" id="KW-0812">Transmembrane</keyword>
<feature type="transmembrane region" description="Helical" evidence="1">
    <location>
        <begin position="47"/>
        <end position="65"/>
    </location>
</feature>